<feature type="transmembrane region" description="Helical" evidence="1">
    <location>
        <begin position="51"/>
        <end position="72"/>
    </location>
</feature>
<dbReference type="PROSITE" id="PS50887">
    <property type="entry name" value="GGDEF"/>
    <property type="match status" value="1"/>
</dbReference>
<sequence>MIENLKFYLLFQLGSDRFMCIKNHFMLTMYLICGFLNVIIIYKFFLNHETIFGLITITFILGISNYLIFIIFHNALVNYMSTLFSNIEQGNLSFRIEKSNFYLSRPCINQLNRMIQTLNKKIYYDNLTQLPNRVALLKHLDELSEHSDDISIYLFDIDGFKSINDNYGHHAGDELLFAVGKRLNEVLPKHLKLFRMAGDEFIIVSSNPQNIDSTTHKSKLHAILEEPFNIDGNTIQVNISVGSAKYDKTSQDFFTIIKQADTDMYTEKMTKKKDGDRYD</sequence>
<evidence type="ECO:0000313" key="3">
    <source>
        <dbReference type="EMBL" id="RAI79916.1"/>
    </source>
</evidence>
<dbReference type="CDD" id="cd01949">
    <property type="entry name" value="GGDEF"/>
    <property type="match status" value="1"/>
</dbReference>
<feature type="domain" description="GGDEF" evidence="2">
    <location>
        <begin position="148"/>
        <end position="279"/>
    </location>
</feature>
<reference evidence="3 4" key="1">
    <citation type="journal article" date="2018" name="Front. Microbiol.">
        <title>Description and Comparative Genomics of Macrococcus caseolyticus subsp. hominis subsp. nov., Macrococcus goetzii sp. nov., Macrococcus epidermidis sp. nov., and Macrococcus bohemicus sp. nov., Novel Macrococci From Human Clinical Material With Virulence Potential and Suspected Uptake of Foreign DNA by Natural Transformation.</title>
        <authorList>
            <person name="Maslanova I."/>
            <person name="Wertheimer Z."/>
            <person name="Sedlacek I."/>
            <person name="Svec P."/>
            <person name="Indrakova A."/>
            <person name="Kovarovic V."/>
            <person name="Schumann P."/>
            <person name="Sproer C."/>
            <person name="Kralova S."/>
            <person name="Sedo O."/>
            <person name="Kristofova L."/>
            <person name="Vrbovska V."/>
            <person name="Fuzik T."/>
            <person name="Petras P."/>
            <person name="Zdrahal Z."/>
            <person name="Ruzickova V."/>
            <person name="Doskar J."/>
            <person name="Pantucek R."/>
        </authorList>
    </citation>
    <scope>NUCLEOTIDE SEQUENCE [LARGE SCALE GENOMIC DNA]</scope>
    <source>
        <strain evidence="3 4">CCM 4927</strain>
    </source>
</reference>
<comment type="caution">
    <text evidence="3">The sequence shown here is derived from an EMBL/GenBank/DDBJ whole genome shotgun (WGS) entry which is preliminary data.</text>
</comment>
<accession>A0A395G7E1</accession>
<dbReference type="InterPro" id="IPR043128">
    <property type="entry name" value="Rev_trsase/Diguanyl_cyclase"/>
</dbReference>
<evidence type="ECO:0000256" key="1">
    <source>
        <dbReference type="SAM" id="Phobius"/>
    </source>
</evidence>
<dbReference type="Proteomes" id="UP000229523">
    <property type="component" value="Unassembled WGS sequence"/>
</dbReference>
<dbReference type="PANTHER" id="PTHR46663:SF2">
    <property type="entry name" value="GGDEF DOMAIN-CONTAINING PROTEIN"/>
    <property type="match status" value="1"/>
</dbReference>
<dbReference type="Pfam" id="PF00990">
    <property type="entry name" value="GGDEF"/>
    <property type="match status" value="1"/>
</dbReference>
<feature type="transmembrane region" description="Helical" evidence="1">
    <location>
        <begin position="25"/>
        <end position="45"/>
    </location>
</feature>
<keyword evidence="4" id="KW-1185">Reference proteome</keyword>
<evidence type="ECO:0000313" key="4">
    <source>
        <dbReference type="Proteomes" id="UP000229523"/>
    </source>
</evidence>
<evidence type="ECO:0000259" key="2">
    <source>
        <dbReference type="PROSITE" id="PS50887"/>
    </source>
</evidence>
<gene>
    <name evidence="3" type="ORF">BFS35_010705</name>
</gene>
<dbReference type="InterPro" id="IPR052163">
    <property type="entry name" value="DGC-Regulatory_Protein"/>
</dbReference>
<dbReference type="SMART" id="SM00267">
    <property type="entry name" value="GGDEF"/>
    <property type="match status" value="1"/>
</dbReference>
<dbReference type="PANTHER" id="PTHR46663">
    <property type="entry name" value="DIGUANYLATE CYCLASE DGCT-RELATED"/>
    <property type="match status" value="1"/>
</dbReference>
<organism evidence="3 4">
    <name type="scientific">Macrococcoides goetzii</name>
    <dbReference type="NCBI Taxonomy" id="1891097"/>
    <lineage>
        <taxon>Bacteria</taxon>
        <taxon>Bacillati</taxon>
        <taxon>Bacillota</taxon>
        <taxon>Bacilli</taxon>
        <taxon>Bacillales</taxon>
        <taxon>Staphylococcaceae</taxon>
        <taxon>Macrococcoides</taxon>
    </lineage>
</organism>
<dbReference type="SUPFAM" id="SSF55073">
    <property type="entry name" value="Nucleotide cyclase"/>
    <property type="match status" value="1"/>
</dbReference>
<keyword evidence="1" id="KW-0812">Transmembrane</keyword>
<dbReference type="InterPro" id="IPR029787">
    <property type="entry name" value="Nucleotide_cyclase"/>
</dbReference>
<dbReference type="NCBIfam" id="TIGR00254">
    <property type="entry name" value="GGDEF"/>
    <property type="match status" value="1"/>
</dbReference>
<dbReference type="InterPro" id="IPR000160">
    <property type="entry name" value="GGDEF_dom"/>
</dbReference>
<dbReference type="EMBL" id="MJBI02000005">
    <property type="protein sequence ID" value="RAI79916.1"/>
    <property type="molecule type" value="Genomic_DNA"/>
</dbReference>
<name>A0A395G7E1_9STAP</name>
<protein>
    <submittedName>
        <fullName evidence="3">GGDEF domain-containing protein</fullName>
    </submittedName>
</protein>
<keyword evidence="1" id="KW-0472">Membrane</keyword>
<keyword evidence="1" id="KW-1133">Transmembrane helix</keyword>
<dbReference type="AlphaFoldDB" id="A0A395G7E1"/>
<proteinExistence type="predicted"/>
<dbReference type="Gene3D" id="3.30.70.270">
    <property type="match status" value="1"/>
</dbReference>